<accession>K0RSM2</accession>
<keyword evidence="2" id="KW-1133">Transmembrane helix</keyword>
<feature type="region of interest" description="Disordered" evidence="1">
    <location>
        <begin position="216"/>
        <end position="240"/>
    </location>
</feature>
<evidence type="ECO:0000256" key="1">
    <source>
        <dbReference type="SAM" id="MobiDB-lite"/>
    </source>
</evidence>
<evidence type="ECO:0000313" key="4">
    <source>
        <dbReference type="Proteomes" id="UP000266841"/>
    </source>
</evidence>
<protein>
    <submittedName>
        <fullName evidence="3">Uncharacterized protein</fullName>
    </submittedName>
</protein>
<feature type="region of interest" description="Disordered" evidence="1">
    <location>
        <begin position="307"/>
        <end position="329"/>
    </location>
</feature>
<gene>
    <name evidence="3" type="ORF">THAOC_24157</name>
</gene>
<feature type="non-terminal residue" evidence="3">
    <location>
        <position position="581"/>
    </location>
</feature>
<organism evidence="3 4">
    <name type="scientific">Thalassiosira oceanica</name>
    <name type="common">Marine diatom</name>
    <dbReference type="NCBI Taxonomy" id="159749"/>
    <lineage>
        <taxon>Eukaryota</taxon>
        <taxon>Sar</taxon>
        <taxon>Stramenopiles</taxon>
        <taxon>Ochrophyta</taxon>
        <taxon>Bacillariophyta</taxon>
        <taxon>Coscinodiscophyceae</taxon>
        <taxon>Thalassiosirophycidae</taxon>
        <taxon>Thalassiosirales</taxon>
        <taxon>Thalassiosiraceae</taxon>
        <taxon>Thalassiosira</taxon>
    </lineage>
</organism>
<proteinExistence type="predicted"/>
<sequence length="581" mass="64486">MSNSISSEKEDSRQTFESEIDDAAVAFKNDIDSFAKRVDSHERIKSSRMAEELSLEGERLFKHLGDFYHEGVANIKKRVLASMGCSSIEELTDDEQEQFVETWYEELLAWEMIYGDMLDGTLTCALKKLNKINDAMAIKNETSAIEKHVDVQDECVETITFQMRMGSQWTWRIVVQRKSMLYEDLGWDLKRTKSSTDLTILVGSSSNGWQEIAPSHARRASNVEAGATPRPNTDHEMRTSSMRIDDCEVEGAMDDTLDSTNSVKQIVKKSSAFDVELRAMHEARAYKRGAQLLLGFESREADLTTKCKARATLPSRNQKKSKGGRKSRGSRELSAACLSSVVSVLVAMLMGIFILFVPKEMSSAFFVVAEGTTSGGLQSFDHFNIADEQSPFSALSSNLRGGADPATILPEIHSVIQSQRRMLQEVYDLYEEGDSAAFNLAFKSLAGEASGEETSLETHRPQLVGFFDPAFLIEVLANLKTLDEILEDVIGSNVILRPQQLLEPEMTETVTGRRLKDTDGAGIPIDADATDTSYQLPTVCTDECAPTDTSCLCERLSNCTKTMTHYDLAVLFAGGYIQNDT</sequence>
<dbReference type="AlphaFoldDB" id="K0RSM2"/>
<keyword evidence="2" id="KW-0812">Transmembrane</keyword>
<keyword evidence="4" id="KW-1185">Reference proteome</keyword>
<evidence type="ECO:0000256" key="2">
    <source>
        <dbReference type="SAM" id="Phobius"/>
    </source>
</evidence>
<dbReference type="EMBL" id="AGNL01032589">
    <property type="protein sequence ID" value="EJK56025.1"/>
    <property type="molecule type" value="Genomic_DNA"/>
</dbReference>
<reference evidence="3 4" key="1">
    <citation type="journal article" date="2012" name="Genome Biol.">
        <title>Genome and low-iron response of an oceanic diatom adapted to chronic iron limitation.</title>
        <authorList>
            <person name="Lommer M."/>
            <person name="Specht M."/>
            <person name="Roy A.S."/>
            <person name="Kraemer L."/>
            <person name="Andreson R."/>
            <person name="Gutowska M.A."/>
            <person name="Wolf J."/>
            <person name="Bergner S.V."/>
            <person name="Schilhabel M.B."/>
            <person name="Klostermeier U.C."/>
            <person name="Beiko R.G."/>
            <person name="Rosenstiel P."/>
            <person name="Hippler M."/>
            <person name="Laroche J."/>
        </authorList>
    </citation>
    <scope>NUCLEOTIDE SEQUENCE [LARGE SCALE GENOMIC DNA]</scope>
    <source>
        <strain evidence="3 4">CCMP1005</strain>
    </source>
</reference>
<keyword evidence="2" id="KW-0472">Membrane</keyword>
<feature type="transmembrane region" description="Helical" evidence="2">
    <location>
        <begin position="335"/>
        <end position="357"/>
    </location>
</feature>
<feature type="compositionally biased region" description="Basic residues" evidence="1">
    <location>
        <begin position="317"/>
        <end position="328"/>
    </location>
</feature>
<evidence type="ECO:0000313" key="3">
    <source>
        <dbReference type="EMBL" id="EJK56025.1"/>
    </source>
</evidence>
<name>K0RSM2_THAOC</name>
<comment type="caution">
    <text evidence="3">The sequence shown here is derived from an EMBL/GenBank/DDBJ whole genome shotgun (WGS) entry which is preliminary data.</text>
</comment>
<dbReference type="Proteomes" id="UP000266841">
    <property type="component" value="Unassembled WGS sequence"/>
</dbReference>